<accession>A0ABW3M405</accession>
<comment type="caution">
    <text evidence="1">The sequence shown here is derived from an EMBL/GenBank/DDBJ whole genome shotgun (WGS) entry which is preliminary data.</text>
</comment>
<dbReference type="Proteomes" id="UP001597045">
    <property type="component" value="Unassembled WGS sequence"/>
</dbReference>
<evidence type="ECO:0008006" key="3">
    <source>
        <dbReference type="Google" id="ProtNLM"/>
    </source>
</evidence>
<dbReference type="EMBL" id="JBHTIS010000133">
    <property type="protein sequence ID" value="MFD1044818.1"/>
    <property type="molecule type" value="Genomic_DNA"/>
</dbReference>
<evidence type="ECO:0000313" key="1">
    <source>
        <dbReference type="EMBL" id="MFD1044818.1"/>
    </source>
</evidence>
<organism evidence="1 2">
    <name type="scientific">Kibdelosporangium lantanae</name>
    <dbReference type="NCBI Taxonomy" id="1497396"/>
    <lineage>
        <taxon>Bacteria</taxon>
        <taxon>Bacillati</taxon>
        <taxon>Actinomycetota</taxon>
        <taxon>Actinomycetes</taxon>
        <taxon>Pseudonocardiales</taxon>
        <taxon>Pseudonocardiaceae</taxon>
        <taxon>Kibdelosporangium</taxon>
    </lineage>
</organism>
<evidence type="ECO:0000313" key="2">
    <source>
        <dbReference type="Proteomes" id="UP001597045"/>
    </source>
</evidence>
<keyword evidence="2" id="KW-1185">Reference proteome</keyword>
<dbReference type="PROSITE" id="PS51257">
    <property type="entry name" value="PROKAR_LIPOPROTEIN"/>
    <property type="match status" value="1"/>
</dbReference>
<reference evidence="2" key="1">
    <citation type="journal article" date="2019" name="Int. J. Syst. Evol. Microbiol.">
        <title>The Global Catalogue of Microorganisms (GCM) 10K type strain sequencing project: providing services to taxonomists for standard genome sequencing and annotation.</title>
        <authorList>
            <consortium name="The Broad Institute Genomics Platform"/>
            <consortium name="The Broad Institute Genome Sequencing Center for Infectious Disease"/>
            <person name="Wu L."/>
            <person name="Ma J."/>
        </authorList>
    </citation>
    <scope>NUCLEOTIDE SEQUENCE [LARGE SCALE GENOMIC DNA]</scope>
    <source>
        <strain evidence="2">JCM 31486</strain>
    </source>
</reference>
<gene>
    <name evidence="1" type="ORF">ACFQ1S_04005</name>
</gene>
<sequence>MVDKRAMLGGVLVASTLAMTGCGSDTGEVTLEGVRTAATKAGPSPTTCPIPFDIPAALPGNPAARPGEVEVQVSKSTTPAPDPIAAQRDQGMAAIDAAAGVSINCDYEVDGKTIGTWLVATPTPGSTNIMGPSIVQAAKMKLTQLEDFLKNLPDPGEVKLTPGGEIAIARVHVKGDGDATLMVNPDGTVSGEALAKTTEKLLSQIHIN</sequence>
<name>A0ABW3M405_9PSEU</name>
<protein>
    <recommendedName>
        <fullName evidence="3">DUF3558 domain-containing protein</fullName>
    </recommendedName>
</protein>
<proteinExistence type="predicted"/>